<name>A0A5N5QHW9_9AGAM</name>
<evidence type="ECO:0000256" key="1">
    <source>
        <dbReference type="SAM" id="MobiDB-lite"/>
    </source>
</evidence>
<feature type="compositionally biased region" description="Basic and acidic residues" evidence="1">
    <location>
        <begin position="39"/>
        <end position="68"/>
    </location>
</feature>
<sequence>MPAVALSTLLGAVTFIVTPSEELASILIDRLRESRRHREHGEEEEKEIRDEGRSTHVELEKCSSVRNK</sequence>
<evidence type="ECO:0000313" key="3">
    <source>
        <dbReference type="Proteomes" id="UP000383932"/>
    </source>
</evidence>
<gene>
    <name evidence="2" type="ORF">CTheo_5649</name>
</gene>
<evidence type="ECO:0000313" key="2">
    <source>
        <dbReference type="EMBL" id="KAB5590897.1"/>
    </source>
</evidence>
<organism evidence="2 3">
    <name type="scientific">Ceratobasidium theobromae</name>
    <dbReference type="NCBI Taxonomy" id="1582974"/>
    <lineage>
        <taxon>Eukaryota</taxon>
        <taxon>Fungi</taxon>
        <taxon>Dikarya</taxon>
        <taxon>Basidiomycota</taxon>
        <taxon>Agaricomycotina</taxon>
        <taxon>Agaricomycetes</taxon>
        <taxon>Cantharellales</taxon>
        <taxon>Ceratobasidiaceae</taxon>
        <taxon>Ceratobasidium</taxon>
    </lineage>
</organism>
<dbReference type="AlphaFoldDB" id="A0A5N5QHW9"/>
<reference evidence="2 3" key="1">
    <citation type="journal article" date="2019" name="Fungal Biol. Biotechnol.">
        <title>Draft genome sequence of fastidious pathogen Ceratobasidium theobromae, which causes vascular-streak dieback in Theobroma cacao.</title>
        <authorList>
            <person name="Ali S.S."/>
            <person name="Asman A."/>
            <person name="Shao J."/>
            <person name="Firmansyah A.P."/>
            <person name="Susilo A.W."/>
            <person name="Rosmana A."/>
            <person name="McMahon P."/>
            <person name="Junaid M."/>
            <person name="Guest D."/>
            <person name="Kheng T.Y."/>
            <person name="Meinhardt L.W."/>
            <person name="Bailey B.A."/>
        </authorList>
    </citation>
    <scope>NUCLEOTIDE SEQUENCE [LARGE SCALE GENOMIC DNA]</scope>
    <source>
        <strain evidence="2 3">CT2</strain>
    </source>
</reference>
<dbReference type="Proteomes" id="UP000383932">
    <property type="component" value="Unassembled WGS sequence"/>
</dbReference>
<protein>
    <submittedName>
        <fullName evidence="2">Uncharacterized protein</fullName>
    </submittedName>
</protein>
<feature type="region of interest" description="Disordered" evidence="1">
    <location>
        <begin position="34"/>
        <end position="68"/>
    </location>
</feature>
<accession>A0A5N5QHW9</accession>
<proteinExistence type="predicted"/>
<keyword evidence="3" id="KW-1185">Reference proteome</keyword>
<comment type="caution">
    <text evidence="2">The sequence shown here is derived from an EMBL/GenBank/DDBJ whole genome shotgun (WGS) entry which is preliminary data.</text>
</comment>
<dbReference type="EMBL" id="SSOP01000137">
    <property type="protein sequence ID" value="KAB5590897.1"/>
    <property type="molecule type" value="Genomic_DNA"/>
</dbReference>